<evidence type="ECO:0000313" key="6">
    <source>
        <dbReference type="Proteomes" id="UP000516437"/>
    </source>
</evidence>
<dbReference type="EMBL" id="RXIC02000024">
    <property type="protein sequence ID" value="KAB1210411.1"/>
    <property type="molecule type" value="Genomic_DNA"/>
</dbReference>
<dbReference type="GO" id="GO:0003676">
    <property type="term" value="F:nucleic acid binding"/>
    <property type="evidence" value="ECO:0007669"/>
    <property type="project" value="InterPro"/>
</dbReference>
<dbReference type="Proteomes" id="UP000516437">
    <property type="component" value="Chromosome 6"/>
</dbReference>
<comment type="similarity">
    <text evidence="1">Belongs to the mTERF family.</text>
</comment>
<comment type="caution">
    <text evidence="5">The sequence shown here is derived from an EMBL/GenBank/DDBJ whole genome shotgun (WGS) entry which is preliminary data.</text>
</comment>
<evidence type="ECO:0000256" key="4">
    <source>
        <dbReference type="SAM" id="MobiDB-lite"/>
    </source>
</evidence>
<keyword evidence="3" id="KW-0809">Transit peptide</keyword>
<dbReference type="OrthoDB" id="637682at2759"/>
<name>A0A6A1VCK4_9ROSI</name>
<sequence>MTWSEYTHKKSTKPLGLRIINNGADTFNMITSRRPWLSGLDSGKNQIDSAGKVKLRSPCDFKYVIRHVPQGRASSRELGLVGSELAKFISKNSTVLNASLQRRLIPGVAILKKILSDDENNQNLFRVLRRCNSVVTGVPESRLVGNIAYLKSCGIVGSQLSMLLTRQPWLFVVKESKLRGLVSRVLEMGFAVNTRMLVYALYTVSCMSNETFMRKLELFQSYGFTSDECIAMFRKAPSLLGGSEEKLKLGIEFFINTMKWEKSVLIRAPYCLMYSMETRVFPRFRVLQIMKSKGLLKREPRFINSLNLSEEEFLARFIANSLCASSVSCGNYLDGGVFPGISERGPLVNGTDEDHKDAEKCSSYKQTPTNSFTSASV</sequence>
<dbReference type="PANTHER" id="PTHR13068:SF173">
    <property type="entry name" value="EMB|CAB62602.1"/>
    <property type="match status" value="1"/>
</dbReference>
<keyword evidence="2" id="KW-0804">Transcription</keyword>
<dbReference type="GO" id="GO:0006353">
    <property type="term" value="P:DNA-templated transcription termination"/>
    <property type="evidence" value="ECO:0007669"/>
    <property type="project" value="UniProtKB-KW"/>
</dbReference>
<dbReference type="InterPro" id="IPR038538">
    <property type="entry name" value="MTERF_sf"/>
</dbReference>
<dbReference type="FunFam" id="1.25.70.10:FF:000001">
    <property type="entry name" value="Mitochondrial transcription termination factor-like"/>
    <property type="match status" value="1"/>
</dbReference>
<dbReference type="Gene3D" id="1.25.70.10">
    <property type="entry name" value="Transcription termination factor 3, mitochondrial"/>
    <property type="match status" value="1"/>
</dbReference>
<feature type="region of interest" description="Disordered" evidence="4">
    <location>
        <begin position="348"/>
        <end position="377"/>
    </location>
</feature>
<dbReference type="InterPro" id="IPR003690">
    <property type="entry name" value="MTERF"/>
</dbReference>
<evidence type="ECO:0000256" key="2">
    <source>
        <dbReference type="ARBA" id="ARBA00022472"/>
    </source>
</evidence>
<proteinExistence type="inferred from homology"/>
<dbReference type="AlphaFoldDB" id="A0A6A1VCK4"/>
<organism evidence="5 6">
    <name type="scientific">Morella rubra</name>
    <name type="common">Chinese bayberry</name>
    <dbReference type="NCBI Taxonomy" id="262757"/>
    <lineage>
        <taxon>Eukaryota</taxon>
        <taxon>Viridiplantae</taxon>
        <taxon>Streptophyta</taxon>
        <taxon>Embryophyta</taxon>
        <taxon>Tracheophyta</taxon>
        <taxon>Spermatophyta</taxon>
        <taxon>Magnoliopsida</taxon>
        <taxon>eudicotyledons</taxon>
        <taxon>Gunneridae</taxon>
        <taxon>Pentapetalae</taxon>
        <taxon>rosids</taxon>
        <taxon>fabids</taxon>
        <taxon>Fagales</taxon>
        <taxon>Myricaceae</taxon>
        <taxon>Morella</taxon>
    </lineage>
</organism>
<evidence type="ECO:0000256" key="3">
    <source>
        <dbReference type="ARBA" id="ARBA00022946"/>
    </source>
</evidence>
<reference evidence="5 6" key="1">
    <citation type="journal article" date="2019" name="Plant Biotechnol. J.">
        <title>The red bayberry genome and genetic basis of sex determination.</title>
        <authorList>
            <person name="Jia H.M."/>
            <person name="Jia H.J."/>
            <person name="Cai Q.L."/>
            <person name="Wang Y."/>
            <person name="Zhao H.B."/>
            <person name="Yang W.F."/>
            <person name="Wang G.Y."/>
            <person name="Li Y.H."/>
            <person name="Zhan D.L."/>
            <person name="Shen Y.T."/>
            <person name="Niu Q.F."/>
            <person name="Chang L."/>
            <person name="Qiu J."/>
            <person name="Zhao L."/>
            <person name="Xie H.B."/>
            <person name="Fu W.Y."/>
            <person name="Jin J."/>
            <person name="Li X.W."/>
            <person name="Jiao Y."/>
            <person name="Zhou C.C."/>
            <person name="Tu T."/>
            <person name="Chai C.Y."/>
            <person name="Gao J.L."/>
            <person name="Fan L.J."/>
            <person name="van de Weg E."/>
            <person name="Wang J.Y."/>
            <person name="Gao Z.S."/>
        </authorList>
    </citation>
    <scope>NUCLEOTIDE SEQUENCE [LARGE SCALE GENOMIC DNA]</scope>
    <source>
        <tissue evidence="5">Leaves</tissue>
    </source>
</reference>
<dbReference type="Pfam" id="PF02536">
    <property type="entry name" value="mTERF"/>
    <property type="match status" value="1"/>
</dbReference>
<gene>
    <name evidence="5" type="ORF">CJ030_MR6G007162</name>
</gene>
<dbReference type="PANTHER" id="PTHR13068">
    <property type="entry name" value="CGI-12 PROTEIN-RELATED"/>
    <property type="match status" value="1"/>
</dbReference>
<keyword evidence="2" id="KW-0805">Transcription regulation</keyword>
<feature type="compositionally biased region" description="Polar residues" evidence="4">
    <location>
        <begin position="363"/>
        <end position="377"/>
    </location>
</feature>
<evidence type="ECO:0000313" key="5">
    <source>
        <dbReference type="EMBL" id="KAB1210411.1"/>
    </source>
</evidence>
<keyword evidence="2" id="KW-0806">Transcription termination</keyword>
<accession>A0A6A1VCK4</accession>
<protein>
    <submittedName>
        <fullName evidence="5">Uncharacterized protein</fullName>
    </submittedName>
</protein>
<dbReference type="SMART" id="SM00733">
    <property type="entry name" value="Mterf"/>
    <property type="match status" value="6"/>
</dbReference>
<feature type="compositionally biased region" description="Basic and acidic residues" evidence="4">
    <location>
        <begin position="352"/>
        <end position="362"/>
    </location>
</feature>
<evidence type="ECO:0000256" key="1">
    <source>
        <dbReference type="ARBA" id="ARBA00007692"/>
    </source>
</evidence>
<keyword evidence="6" id="KW-1185">Reference proteome</keyword>